<dbReference type="PANTHER" id="PTHR13887:SF14">
    <property type="entry name" value="DISULFIDE BOND FORMATION PROTEIN D"/>
    <property type="match status" value="1"/>
</dbReference>
<proteinExistence type="inferred from homology"/>
<evidence type="ECO:0000256" key="5">
    <source>
        <dbReference type="ARBA" id="ARBA00023284"/>
    </source>
</evidence>
<evidence type="ECO:0000256" key="2">
    <source>
        <dbReference type="ARBA" id="ARBA00022729"/>
    </source>
</evidence>
<dbReference type="EMBL" id="LAZR01001606">
    <property type="protein sequence ID" value="KKN42081.1"/>
    <property type="molecule type" value="Genomic_DNA"/>
</dbReference>
<organism evidence="7">
    <name type="scientific">marine sediment metagenome</name>
    <dbReference type="NCBI Taxonomy" id="412755"/>
    <lineage>
        <taxon>unclassified sequences</taxon>
        <taxon>metagenomes</taxon>
        <taxon>ecological metagenomes</taxon>
    </lineage>
</organism>
<dbReference type="AlphaFoldDB" id="A0A0F9SZ49"/>
<name>A0A0F9SZ49_9ZZZZ</name>
<dbReference type="Gene3D" id="3.40.30.10">
    <property type="entry name" value="Glutaredoxin"/>
    <property type="match status" value="1"/>
</dbReference>
<evidence type="ECO:0000259" key="6">
    <source>
        <dbReference type="PROSITE" id="PS51352"/>
    </source>
</evidence>
<sequence length="225" mass="24859">MNRRAIFVVVCLVLIAAFSAAVLFKPQPQQPQKTATTGEKSVAAAEPIANQQALVRFHSPTFGPADAPVIIVEFFDPSCEACRAFYPIVKQILAEYPGQVRLVLRYTMFHQGSEEVSRILEAARLQDVYEPVLEAVLEVQPAWHDDPKVAKAWGAAEAAGLDLSQAREDMQSERISAILDQDMQDVKTIGVRGTPTFFVNGRQLTEFGPKPLLRLVQESLPDAQK</sequence>
<keyword evidence="3" id="KW-0560">Oxidoreductase</keyword>
<dbReference type="InterPro" id="IPR012336">
    <property type="entry name" value="Thioredoxin-like_fold"/>
</dbReference>
<evidence type="ECO:0000256" key="4">
    <source>
        <dbReference type="ARBA" id="ARBA00023157"/>
    </source>
</evidence>
<comment type="caution">
    <text evidence="7">The sequence shown here is derived from an EMBL/GenBank/DDBJ whole genome shotgun (WGS) entry which is preliminary data.</text>
</comment>
<comment type="similarity">
    <text evidence="1">Belongs to the thioredoxin family. DsbA subfamily.</text>
</comment>
<dbReference type="SUPFAM" id="SSF52833">
    <property type="entry name" value="Thioredoxin-like"/>
    <property type="match status" value="1"/>
</dbReference>
<keyword evidence="2" id="KW-0732">Signal</keyword>
<evidence type="ECO:0000313" key="7">
    <source>
        <dbReference type="EMBL" id="KKN42081.1"/>
    </source>
</evidence>
<accession>A0A0F9SZ49</accession>
<dbReference type="PROSITE" id="PS51352">
    <property type="entry name" value="THIOREDOXIN_2"/>
    <property type="match status" value="1"/>
</dbReference>
<evidence type="ECO:0000256" key="3">
    <source>
        <dbReference type="ARBA" id="ARBA00023002"/>
    </source>
</evidence>
<dbReference type="PANTHER" id="PTHR13887">
    <property type="entry name" value="GLUTATHIONE S-TRANSFERASE KAPPA"/>
    <property type="match status" value="1"/>
</dbReference>
<keyword evidence="5" id="KW-0676">Redox-active center</keyword>
<reference evidence="7" key="1">
    <citation type="journal article" date="2015" name="Nature">
        <title>Complex archaea that bridge the gap between prokaryotes and eukaryotes.</title>
        <authorList>
            <person name="Spang A."/>
            <person name="Saw J.H."/>
            <person name="Jorgensen S.L."/>
            <person name="Zaremba-Niedzwiedzka K."/>
            <person name="Martijn J."/>
            <person name="Lind A.E."/>
            <person name="van Eijk R."/>
            <person name="Schleper C."/>
            <person name="Guy L."/>
            <person name="Ettema T.J."/>
        </authorList>
    </citation>
    <scope>NUCLEOTIDE SEQUENCE</scope>
</reference>
<dbReference type="InterPro" id="IPR013766">
    <property type="entry name" value="Thioredoxin_domain"/>
</dbReference>
<evidence type="ECO:0000256" key="1">
    <source>
        <dbReference type="ARBA" id="ARBA00005791"/>
    </source>
</evidence>
<gene>
    <name evidence="7" type="ORF">LCGC14_0716880</name>
</gene>
<feature type="domain" description="Thioredoxin" evidence="6">
    <location>
        <begin position="21"/>
        <end position="221"/>
    </location>
</feature>
<dbReference type="Pfam" id="PF13462">
    <property type="entry name" value="Thioredoxin_4"/>
    <property type="match status" value="1"/>
</dbReference>
<dbReference type="GO" id="GO:0016491">
    <property type="term" value="F:oxidoreductase activity"/>
    <property type="evidence" value="ECO:0007669"/>
    <property type="project" value="UniProtKB-KW"/>
</dbReference>
<protein>
    <recommendedName>
        <fullName evidence="6">Thioredoxin domain-containing protein</fullName>
    </recommendedName>
</protein>
<keyword evidence="4" id="KW-1015">Disulfide bond</keyword>
<dbReference type="InterPro" id="IPR036249">
    <property type="entry name" value="Thioredoxin-like_sf"/>
</dbReference>